<sequence>MSSKTKIVVLRMKEIIYTAIFLGLAIFLIALCFIMFRPGSKPASAEAESSLYIPGVYSAALNLGSETVNVEVTVDSNRINSIALVPLSEAVTTMYPLMQPTLEDLAGQIVDTQSTENLSYPSTSRYTSQALLGAINTAIDKARAE</sequence>
<evidence type="ECO:0008006" key="4">
    <source>
        <dbReference type="Google" id="ProtNLM"/>
    </source>
</evidence>
<gene>
    <name evidence="2" type="ORF">H9704_07510</name>
</gene>
<feature type="transmembrane region" description="Helical" evidence="1">
    <location>
        <begin position="15"/>
        <end position="36"/>
    </location>
</feature>
<keyword evidence="1" id="KW-0472">Membrane</keyword>
<reference evidence="2" key="1">
    <citation type="journal article" date="2021" name="PeerJ">
        <title>Extensive microbial diversity within the chicken gut microbiome revealed by metagenomics and culture.</title>
        <authorList>
            <person name="Gilroy R."/>
            <person name="Ravi A."/>
            <person name="Getino M."/>
            <person name="Pursley I."/>
            <person name="Horton D.L."/>
            <person name="Alikhan N.F."/>
            <person name="Baker D."/>
            <person name="Gharbi K."/>
            <person name="Hall N."/>
            <person name="Watson M."/>
            <person name="Adriaenssens E.M."/>
            <person name="Foster-Nyarko E."/>
            <person name="Jarju S."/>
            <person name="Secka A."/>
            <person name="Antonio M."/>
            <person name="Oren A."/>
            <person name="Chaudhuri R.R."/>
            <person name="La Ragione R."/>
            <person name="Hildebrand F."/>
            <person name="Pallen M.J."/>
        </authorList>
    </citation>
    <scope>NUCLEOTIDE SEQUENCE</scope>
    <source>
        <strain evidence="2">CHK180-15479</strain>
    </source>
</reference>
<evidence type="ECO:0000313" key="3">
    <source>
        <dbReference type="Proteomes" id="UP000823910"/>
    </source>
</evidence>
<dbReference type="EMBL" id="DWWT01000030">
    <property type="protein sequence ID" value="HJC05985.1"/>
    <property type="molecule type" value="Genomic_DNA"/>
</dbReference>
<accession>A0A9D2MZV4</accession>
<dbReference type="AlphaFoldDB" id="A0A9D2MZV4"/>
<keyword evidence="1" id="KW-1133">Transmembrane helix</keyword>
<keyword evidence="1" id="KW-0812">Transmembrane</keyword>
<name>A0A9D2MZV4_9FIRM</name>
<evidence type="ECO:0000256" key="1">
    <source>
        <dbReference type="SAM" id="Phobius"/>
    </source>
</evidence>
<protein>
    <recommendedName>
        <fullName evidence="4">FMN-binding domain-containing protein</fullName>
    </recommendedName>
</protein>
<reference evidence="2" key="2">
    <citation type="submission" date="2021-04" db="EMBL/GenBank/DDBJ databases">
        <authorList>
            <person name="Gilroy R."/>
        </authorList>
    </citation>
    <scope>NUCLEOTIDE SEQUENCE</scope>
    <source>
        <strain evidence="2">CHK180-15479</strain>
    </source>
</reference>
<dbReference type="Proteomes" id="UP000823910">
    <property type="component" value="Unassembled WGS sequence"/>
</dbReference>
<organism evidence="2 3">
    <name type="scientific">Candidatus Enterocloster excrementipullorum</name>
    <dbReference type="NCBI Taxonomy" id="2838559"/>
    <lineage>
        <taxon>Bacteria</taxon>
        <taxon>Bacillati</taxon>
        <taxon>Bacillota</taxon>
        <taxon>Clostridia</taxon>
        <taxon>Lachnospirales</taxon>
        <taxon>Lachnospiraceae</taxon>
        <taxon>Enterocloster</taxon>
    </lineage>
</organism>
<comment type="caution">
    <text evidence="2">The sequence shown here is derived from an EMBL/GenBank/DDBJ whole genome shotgun (WGS) entry which is preliminary data.</text>
</comment>
<evidence type="ECO:0000313" key="2">
    <source>
        <dbReference type="EMBL" id="HJC05985.1"/>
    </source>
</evidence>
<proteinExistence type="predicted"/>